<evidence type="ECO:0000256" key="5">
    <source>
        <dbReference type="ARBA" id="ARBA00023136"/>
    </source>
</evidence>
<dbReference type="OrthoDB" id="4638444at2"/>
<evidence type="ECO:0000256" key="1">
    <source>
        <dbReference type="ARBA" id="ARBA00004651"/>
    </source>
</evidence>
<feature type="transmembrane region" description="Helical" evidence="8">
    <location>
        <begin position="149"/>
        <end position="167"/>
    </location>
</feature>
<sequence length="889" mass="94460">MQDGWLGRLTRAFPDDPGLINLKAAVRVAFIAPTLLAVTYLAGGDVRLSLFAWFGAYTLLEFIDFTGPTKTRLLAYVAFVLITVSLIVIGALCSRTPWLAAPVTALVALVVLFSGVLNAYFAAAGRATLMAFVLSVMTPGPVSAIPERLAGWGAAMVVAVTAAMVLWTERPPTRLRAALAQACRSMAAGVAWTTMPFPQSDGTGADGTGADEVPRIWTDVFHLRRRFAETAHRPSGVGGRTAALGYLVVDVNWLVPFAEPRADRNRIAAACFPREAAEIHTAAAATLAAAADRLDRGPRPSERLGLDRLERAERRMRTALLDYLEGQVSRPAPDADGWSARSAQKMDDLVVAESEQPPADLAIAEAFRLRRLARGTRELATNVLQVTAPAPALRSWVRPRGWPARLRRLTRRGAAATDLAAGYASIRSVWFRNSVRGAVGLALAVALAQNTEVQHGFWVVLGTLSVLRSNVVATSSTILRDLLGTGIGIVVGGLFVALIGTHTVVSWPLLPLAVFVAGYMRRKSFFALGQAGFTVAILILFNIVEPLGWRVGLVRIQDVMIGFGVSLAVGALLWPRGAAAVIRHRAAAAYRMGAAFLALVVMRAPGDDDPPSARPRTSPWLDPAYTDMSGHPDGPADTIGVLVSRVGASRTAGASQTAGASRTEDADTAGSDDAALRRPSRDQQVAAAARDAIRAGRLLDDAVRQYLSEQPDGRLDVDALMTVVGGALRLRRTAQLLHAGDVPWPADILRAGGGVNMIASTIEISAALPDLAAAQEAVTVETTELCDWYLRFAEALGGGKPPPPADPNPTPGPASMAALAVVRHGAAAHRRPELRAGVALAARATYLDILRGLQPMLTDAGLALVHQGPAGRRGWAADVRPRRTRRMPR</sequence>
<dbReference type="eggNOG" id="COG1289">
    <property type="taxonomic scope" value="Bacteria"/>
</dbReference>
<feature type="transmembrane region" description="Helical" evidence="8">
    <location>
        <begin position="24"/>
        <end position="43"/>
    </location>
</feature>
<dbReference type="EMBL" id="CP000249">
    <property type="protein sequence ID" value="ABD13422.1"/>
    <property type="molecule type" value="Genomic_DNA"/>
</dbReference>
<evidence type="ECO:0000256" key="8">
    <source>
        <dbReference type="SAM" id="Phobius"/>
    </source>
</evidence>
<dbReference type="Proteomes" id="UP000001937">
    <property type="component" value="Chromosome"/>
</dbReference>
<protein>
    <submittedName>
        <fullName evidence="10">Membrane protein-like</fullName>
    </submittedName>
</protein>
<evidence type="ECO:0000256" key="4">
    <source>
        <dbReference type="ARBA" id="ARBA00022989"/>
    </source>
</evidence>
<feature type="domain" description="Integral membrane bound transporter" evidence="9">
    <location>
        <begin position="443"/>
        <end position="569"/>
    </location>
</feature>
<evidence type="ECO:0000313" key="10">
    <source>
        <dbReference type="EMBL" id="ABD13422.1"/>
    </source>
</evidence>
<comment type="similarity">
    <text evidence="6">Belongs to the YccS/YhfK family.</text>
</comment>
<evidence type="ECO:0000256" key="3">
    <source>
        <dbReference type="ARBA" id="ARBA00022692"/>
    </source>
</evidence>
<dbReference type="PANTHER" id="PTHR30509:SF9">
    <property type="entry name" value="MULTIDRUG RESISTANCE PROTEIN MDTO"/>
    <property type="match status" value="1"/>
</dbReference>
<keyword evidence="3 8" id="KW-0812">Transmembrane</keyword>
<feature type="transmembrane region" description="Helical" evidence="8">
    <location>
        <begin position="556"/>
        <end position="575"/>
    </location>
</feature>
<dbReference type="AlphaFoldDB" id="Q2J5M0"/>
<keyword evidence="2" id="KW-1003">Cell membrane</keyword>
<keyword evidence="4 8" id="KW-1133">Transmembrane helix</keyword>
<feature type="transmembrane region" description="Helical" evidence="8">
    <location>
        <begin position="105"/>
        <end position="129"/>
    </location>
</feature>
<reference evidence="10 11" key="1">
    <citation type="journal article" date="2007" name="Genome Res.">
        <title>Genome characteristics of facultatively symbiotic Frankia sp. strains reflect host range and host plant biogeography.</title>
        <authorList>
            <person name="Normand P."/>
            <person name="Lapierre P."/>
            <person name="Tisa L.S."/>
            <person name="Gogarten J.P."/>
            <person name="Alloisio N."/>
            <person name="Bagnarol E."/>
            <person name="Bassi C.A."/>
            <person name="Berry A.M."/>
            <person name="Bickhart D.M."/>
            <person name="Choisne N."/>
            <person name="Couloux A."/>
            <person name="Cournoyer B."/>
            <person name="Cruveiller S."/>
            <person name="Daubin V."/>
            <person name="Demange N."/>
            <person name="Francino M.P."/>
            <person name="Goltsman E."/>
            <person name="Huang Y."/>
            <person name="Kopp O.R."/>
            <person name="Labarre L."/>
            <person name="Lapidus A."/>
            <person name="Lavire C."/>
            <person name="Marechal J."/>
            <person name="Martinez M."/>
            <person name="Mastronunzio J.E."/>
            <person name="Mullin B.C."/>
            <person name="Niemann J."/>
            <person name="Pujic P."/>
            <person name="Rawnsley T."/>
            <person name="Rouy Z."/>
            <person name="Schenowitz C."/>
            <person name="Sellstedt A."/>
            <person name="Tavares F."/>
            <person name="Tomkins J.P."/>
            <person name="Vallenet D."/>
            <person name="Valverde C."/>
            <person name="Wall L.G."/>
            <person name="Wang Y."/>
            <person name="Medigue C."/>
            <person name="Benson D.R."/>
        </authorList>
    </citation>
    <scope>NUCLEOTIDE SEQUENCE [LARGE SCALE GENOMIC DNA]</scope>
    <source>
        <strain evidence="11">DSM 45818 / CECT 9043 / CcI3</strain>
    </source>
</reference>
<gene>
    <name evidence="10" type="ordered locus">Francci3_4074</name>
</gene>
<dbReference type="RefSeq" id="WP_011438441.1">
    <property type="nucleotide sequence ID" value="NC_007777.1"/>
</dbReference>
<accession>Q2J5M0</accession>
<keyword evidence="5 8" id="KW-0472">Membrane</keyword>
<evidence type="ECO:0000313" key="11">
    <source>
        <dbReference type="Proteomes" id="UP000001937"/>
    </source>
</evidence>
<feature type="region of interest" description="Disordered" evidence="7">
    <location>
        <begin position="650"/>
        <end position="682"/>
    </location>
</feature>
<evidence type="ECO:0000256" key="2">
    <source>
        <dbReference type="ARBA" id="ARBA00022475"/>
    </source>
</evidence>
<proteinExistence type="inferred from homology"/>
<name>Q2J5M0_FRACC</name>
<comment type="subcellular location">
    <subcellularLocation>
        <location evidence="1">Cell membrane</location>
        <topology evidence="1">Multi-pass membrane protein</topology>
    </subcellularLocation>
</comment>
<dbReference type="KEGG" id="fra:Francci3_4074"/>
<organism evidence="10 11">
    <name type="scientific">Frankia casuarinae (strain DSM 45818 / CECT 9043 / HFP020203 / CcI3)</name>
    <dbReference type="NCBI Taxonomy" id="106370"/>
    <lineage>
        <taxon>Bacteria</taxon>
        <taxon>Bacillati</taxon>
        <taxon>Actinomycetota</taxon>
        <taxon>Actinomycetes</taxon>
        <taxon>Frankiales</taxon>
        <taxon>Frankiaceae</taxon>
        <taxon>Frankia</taxon>
    </lineage>
</organism>
<feature type="region of interest" description="Disordered" evidence="7">
    <location>
        <begin position="607"/>
        <end position="629"/>
    </location>
</feature>
<dbReference type="PANTHER" id="PTHR30509">
    <property type="entry name" value="P-HYDROXYBENZOIC ACID EFFLUX PUMP SUBUNIT-RELATED"/>
    <property type="match status" value="1"/>
</dbReference>
<feature type="transmembrane region" description="Helical" evidence="8">
    <location>
        <begin position="73"/>
        <end position="93"/>
    </location>
</feature>
<dbReference type="InterPro" id="IPR049453">
    <property type="entry name" value="Memb_transporter_dom"/>
</dbReference>
<evidence type="ECO:0000256" key="6">
    <source>
        <dbReference type="ARBA" id="ARBA00043993"/>
    </source>
</evidence>
<dbReference type="GO" id="GO:0005886">
    <property type="term" value="C:plasma membrane"/>
    <property type="evidence" value="ECO:0007669"/>
    <property type="project" value="UniProtKB-SubCell"/>
</dbReference>
<evidence type="ECO:0000259" key="9">
    <source>
        <dbReference type="Pfam" id="PF13515"/>
    </source>
</evidence>
<keyword evidence="11" id="KW-1185">Reference proteome</keyword>
<evidence type="ECO:0000256" key="7">
    <source>
        <dbReference type="SAM" id="MobiDB-lite"/>
    </source>
</evidence>
<feature type="transmembrane region" description="Helical" evidence="8">
    <location>
        <begin position="525"/>
        <end position="544"/>
    </location>
</feature>
<dbReference type="Pfam" id="PF13515">
    <property type="entry name" value="FUSC_2"/>
    <property type="match status" value="1"/>
</dbReference>
<feature type="transmembrane region" description="Helical" evidence="8">
    <location>
        <begin position="478"/>
        <end position="498"/>
    </location>
</feature>
<dbReference type="STRING" id="106370.Francci3_4074"/>
<dbReference type="HOGENOM" id="CLU_021959_0_0_11"/>